<organism evidence="2 3">
    <name type="scientific">Microlunatus spumicola</name>
    <dbReference type="NCBI Taxonomy" id="81499"/>
    <lineage>
        <taxon>Bacteria</taxon>
        <taxon>Bacillati</taxon>
        <taxon>Actinomycetota</taxon>
        <taxon>Actinomycetes</taxon>
        <taxon>Propionibacteriales</taxon>
        <taxon>Propionibacteriaceae</taxon>
        <taxon>Microlunatus</taxon>
    </lineage>
</organism>
<dbReference type="Proteomes" id="UP001500767">
    <property type="component" value="Unassembled WGS sequence"/>
</dbReference>
<proteinExistence type="predicted"/>
<dbReference type="RefSeq" id="WP_204912060.1">
    <property type="nucleotide sequence ID" value="NZ_BAAAYR010000001.1"/>
</dbReference>
<feature type="transmembrane region" description="Helical" evidence="1">
    <location>
        <begin position="177"/>
        <end position="197"/>
    </location>
</feature>
<feature type="transmembrane region" description="Helical" evidence="1">
    <location>
        <begin position="268"/>
        <end position="290"/>
    </location>
</feature>
<sequence>MTAPSSLLAVALAAAGALLFGLASVRQHDAVLASASGSPARTTVRERVAAGLRLVRQPAWLLGAGQAGLGGGLHVVALTLAPVTLVQPVGVLAVPVTVLATALARRRRPSRTAVLGAALSVAGVAALTVVLLLPPVRAAALPTWGAVAAGGGSVVGAGLLLLLLLTRSWVPALPGCVGRAVVAAVLFGLVSVLVRTLGEVVGSRAGVPGALVVTAVFAVAVALPVGVGAMQSAYLLGAPQVVVCCLTLVDPLTAVVGGRTLLHDGAALSGTTLAAAACCAALAAVGVVLLSGDRGVQR</sequence>
<comment type="caution">
    <text evidence="2">The sequence shown here is derived from an EMBL/GenBank/DDBJ whole genome shotgun (WGS) entry which is preliminary data.</text>
</comment>
<keyword evidence="1" id="KW-0812">Transmembrane</keyword>
<gene>
    <name evidence="2" type="ORF">GCM10022197_08830</name>
</gene>
<keyword evidence="3" id="KW-1185">Reference proteome</keyword>
<dbReference type="PANTHER" id="PTHR40761:SF1">
    <property type="entry name" value="CONSERVED INTEGRAL MEMBRANE ALANINE VALINE AND LEUCINE RICH PROTEIN-RELATED"/>
    <property type="match status" value="1"/>
</dbReference>
<reference evidence="3" key="1">
    <citation type="journal article" date="2019" name="Int. J. Syst. Evol. Microbiol.">
        <title>The Global Catalogue of Microorganisms (GCM) 10K type strain sequencing project: providing services to taxonomists for standard genome sequencing and annotation.</title>
        <authorList>
            <consortium name="The Broad Institute Genomics Platform"/>
            <consortium name="The Broad Institute Genome Sequencing Center for Infectious Disease"/>
            <person name="Wu L."/>
            <person name="Ma J."/>
        </authorList>
    </citation>
    <scope>NUCLEOTIDE SEQUENCE [LARGE SCALE GENOMIC DNA]</scope>
    <source>
        <strain evidence="3">JCM 16540</strain>
    </source>
</reference>
<name>A0ABP6WS56_9ACTN</name>
<feature type="transmembrane region" description="Helical" evidence="1">
    <location>
        <begin position="241"/>
        <end position="262"/>
    </location>
</feature>
<feature type="transmembrane region" description="Helical" evidence="1">
    <location>
        <begin position="145"/>
        <end position="165"/>
    </location>
</feature>
<evidence type="ECO:0008006" key="4">
    <source>
        <dbReference type="Google" id="ProtNLM"/>
    </source>
</evidence>
<dbReference type="PANTHER" id="PTHR40761">
    <property type="entry name" value="CONSERVED INTEGRAL MEMBRANE ALANINE VALINE AND LEUCINE RICH PROTEIN-RELATED"/>
    <property type="match status" value="1"/>
</dbReference>
<feature type="transmembrane region" description="Helical" evidence="1">
    <location>
        <begin position="85"/>
        <end position="104"/>
    </location>
</feature>
<protein>
    <recommendedName>
        <fullName evidence="4">Magnesium transporter NIPA</fullName>
    </recommendedName>
</protein>
<feature type="transmembrane region" description="Helical" evidence="1">
    <location>
        <begin position="209"/>
        <end position="229"/>
    </location>
</feature>
<evidence type="ECO:0000313" key="3">
    <source>
        <dbReference type="Proteomes" id="UP001500767"/>
    </source>
</evidence>
<dbReference type="EMBL" id="BAAAYR010000001">
    <property type="protein sequence ID" value="GAA3555880.1"/>
    <property type="molecule type" value="Genomic_DNA"/>
</dbReference>
<keyword evidence="1" id="KW-0472">Membrane</keyword>
<keyword evidence="1" id="KW-1133">Transmembrane helix</keyword>
<evidence type="ECO:0000256" key="1">
    <source>
        <dbReference type="SAM" id="Phobius"/>
    </source>
</evidence>
<accession>A0ABP6WS56</accession>
<evidence type="ECO:0000313" key="2">
    <source>
        <dbReference type="EMBL" id="GAA3555880.1"/>
    </source>
</evidence>
<feature type="transmembrane region" description="Helical" evidence="1">
    <location>
        <begin position="113"/>
        <end position="133"/>
    </location>
</feature>